<reference evidence="1 2" key="1">
    <citation type="submission" date="2018-12" db="EMBL/GenBank/DDBJ databases">
        <authorList>
            <consortium name="Pathogen Informatics"/>
        </authorList>
    </citation>
    <scope>NUCLEOTIDE SEQUENCE [LARGE SCALE GENOMIC DNA]</scope>
    <source>
        <strain evidence="1 2">NCTC9695</strain>
    </source>
</reference>
<dbReference type="AlphaFoldDB" id="A0A447TG00"/>
<dbReference type="Proteomes" id="UP000275777">
    <property type="component" value="Chromosome"/>
</dbReference>
<proteinExistence type="predicted"/>
<evidence type="ECO:0000313" key="2">
    <source>
        <dbReference type="Proteomes" id="UP000275777"/>
    </source>
</evidence>
<sequence>MRHQVGQIGALALVLARMGAVALRRIDRPRQQQVDAQTGQHLPFVGRHLGQVRQAGVGSTETAPVGGRMQGMMLADEQHRRVRRLLQQRQAGAGQRERRHGVDPILVHPLFYGLVGQRRQCIEMRGAVRDAVQAPELPLDGQRQLVELVLARVQQVKRHRRRLRPAGRHDFIVDLLQPLDAAREQHRGGAVAGESQRGFASYALRGAGDQDHAPCQRVLGKFGLHRHGSIPKSCNAAAAAATPLRAAPSSVAG</sequence>
<organism evidence="1 2">
    <name type="scientific">Chromobacterium violaceum</name>
    <dbReference type="NCBI Taxonomy" id="536"/>
    <lineage>
        <taxon>Bacteria</taxon>
        <taxon>Pseudomonadati</taxon>
        <taxon>Pseudomonadota</taxon>
        <taxon>Betaproteobacteria</taxon>
        <taxon>Neisseriales</taxon>
        <taxon>Chromobacteriaceae</taxon>
        <taxon>Chromobacterium</taxon>
    </lineage>
</organism>
<dbReference type="EMBL" id="LR134182">
    <property type="protein sequence ID" value="VEB43860.1"/>
    <property type="molecule type" value="Genomic_DNA"/>
</dbReference>
<protein>
    <submittedName>
        <fullName evidence="1">Uncharacterized protein</fullName>
    </submittedName>
</protein>
<accession>A0A447TG00</accession>
<gene>
    <name evidence="1" type="ORF">NCTC9695_04320</name>
</gene>
<name>A0A447TG00_CHRVL</name>
<evidence type="ECO:0000313" key="1">
    <source>
        <dbReference type="EMBL" id="VEB43860.1"/>
    </source>
</evidence>